<protein>
    <recommendedName>
        <fullName evidence="2">EVE domain-containing protein</fullName>
    </recommendedName>
</protein>
<dbReference type="AlphaFoldDB" id="A0A6B1DP07"/>
<name>A0A6B1DP07_9CHLR</name>
<reference evidence="1" key="1">
    <citation type="submission" date="2019-09" db="EMBL/GenBank/DDBJ databases">
        <title>Characterisation of the sponge microbiome using genome-centric metagenomics.</title>
        <authorList>
            <person name="Engelberts J.P."/>
            <person name="Robbins S.J."/>
            <person name="De Goeij J.M."/>
            <person name="Aranda M."/>
            <person name="Bell S.C."/>
            <person name="Webster N.S."/>
        </authorList>
    </citation>
    <scope>NUCLEOTIDE SEQUENCE</scope>
    <source>
        <strain evidence="1">SB0662_bin_9</strain>
    </source>
</reference>
<proteinExistence type="predicted"/>
<evidence type="ECO:0000313" key="1">
    <source>
        <dbReference type="EMBL" id="MYD89260.1"/>
    </source>
</evidence>
<gene>
    <name evidence="1" type="ORF">F4Y08_02820</name>
</gene>
<comment type="caution">
    <text evidence="1">The sequence shown here is derived from an EMBL/GenBank/DDBJ whole genome shotgun (WGS) entry which is preliminary data.</text>
</comment>
<evidence type="ECO:0008006" key="2">
    <source>
        <dbReference type="Google" id="ProtNLM"/>
    </source>
</evidence>
<dbReference type="EMBL" id="VXPY01000015">
    <property type="protein sequence ID" value="MYD89260.1"/>
    <property type="molecule type" value="Genomic_DNA"/>
</dbReference>
<sequence length="135" mass="15359">MRRFLVQVSRDRGATNILDNGAYENEHWYDESRNKDHRKVEQGDQLLVYCTSNVPEHGKKLAFSVDVKAVSSDNVRFDLDTPQFFASPLSREDIQTLVHKGTLPDVFQKCGQQGFNIAMLDSSSAEIVLELLNTR</sequence>
<accession>A0A6B1DP07</accession>
<organism evidence="1">
    <name type="scientific">Caldilineaceae bacterium SB0662_bin_9</name>
    <dbReference type="NCBI Taxonomy" id="2605258"/>
    <lineage>
        <taxon>Bacteria</taxon>
        <taxon>Bacillati</taxon>
        <taxon>Chloroflexota</taxon>
        <taxon>Caldilineae</taxon>
        <taxon>Caldilineales</taxon>
        <taxon>Caldilineaceae</taxon>
    </lineage>
</organism>